<feature type="compositionally biased region" description="Basic and acidic residues" evidence="2">
    <location>
        <begin position="22"/>
        <end position="32"/>
    </location>
</feature>
<keyword evidence="1" id="KW-0175">Coiled coil</keyword>
<gene>
    <name evidence="3" type="ORF">GH811_08830</name>
</gene>
<evidence type="ECO:0000256" key="2">
    <source>
        <dbReference type="SAM" id="MobiDB-lite"/>
    </source>
</evidence>
<name>A0ABR6YX32_9FIRM</name>
<dbReference type="RefSeq" id="WP_186894134.1">
    <property type="nucleotide sequence ID" value="NZ_WJBE01000006.1"/>
</dbReference>
<evidence type="ECO:0000256" key="1">
    <source>
        <dbReference type="SAM" id="Coils"/>
    </source>
</evidence>
<feature type="compositionally biased region" description="Basic and acidic residues" evidence="2">
    <location>
        <begin position="55"/>
        <end position="80"/>
    </location>
</feature>
<sequence>MKNKGRSFDQMVFSKKPKKPWGLKDDKTVVESPRDDYEDAVVCEVETELPQSDVDQLKDKVDDQHKKNVRDRLPIEKQRADLANQNDGRNSNDEIVIKADHKDITTLEKIIAKLQAEKEELALENDRLKYHNSEMKEIIVDMGLNGKMELLENYKNENEKKDFIIKKLENRLNDNQAYIENLKTNLFSGINQLFEQKPMQTLQIEEIKNENISKIPGESEESIENKVLNLKSEGKSPRQIASITNLTTIKIDEILKKHERIEKHA</sequence>
<reference evidence="3 4" key="1">
    <citation type="journal article" date="2020" name="mSystems">
        <title>Defining Genomic and Predicted Metabolic Features of the Acetobacterium Genus.</title>
        <authorList>
            <person name="Ross D.E."/>
            <person name="Marshall C.W."/>
            <person name="Gulliver D."/>
            <person name="May H.D."/>
            <person name="Norman R.S."/>
        </authorList>
    </citation>
    <scope>NUCLEOTIDE SEQUENCE [LARGE SCALE GENOMIC DNA]</scope>
    <source>
        <strain evidence="3 4">DSM 4132</strain>
    </source>
</reference>
<protein>
    <recommendedName>
        <fullName evidence="5">Resolvase HTH domain-containing protein</fullName>
    </recommendedName>
</protein>
<accession>A0ABR6YX32</accession>
<evidence type="ECO:0008006" key="5">
    <source>
        <dbReference type="Google" id="ProtNLM"/>
    </source>
</evidence>
<evidence type="ECO:0000313" key="3">
    <source>
        <dbReference type="EMBL" id="MBC3899719.1"/>
    </source>
</evidence>
<feature type="region of interest" description="Disordered" evidence="2">
    <location>
        <begin position="48"/>
        <end position="90"/>
    </location>
</feature>
<proteinExistence type="predicted"/>
<dbReference type="EMBL" id="WJBE01000006">
    <property type="protein sequence ID" value="MBC3899719.1"/>
    <property type="molecule type" value="Genomic_DNA"/>
</dbReference>
<feature type="coiled-coil region" evidence="1">
    <location>
        <begin position="104"/>
        <end position="185"/>
    </location>
</feature>
<dbReference type="Proteomes" id="UP000622405">
    <property type="component" value="Unassembled WGS sequence"/>
</dbReference>
<comment type="caution">
    <text evidence="3">The sequence shown here is derived from an EMBL/GenBank/DDBJ whole genome shotgun (WGS) entry which is preliminary data.</text>
</comment>
<organism evidence="3 4">
    <name type="scientific">Acetobacterium malicum</name>
    <dbReference type="NCBI Taxonomy" id="52692"/>
    <lineage>
        <taxon>Bacteria</taxon>
        <taxon>Bacillati</taxon>
        <taxon>Bacillota</taxon>
        <taxon>Clostridia</taxon>
        <taxon>Eubacteriales</taxon>
        <taxon>Eubacteriaceae</taxon>
        <taxon>Acetobacterium</taxon>
    </lineage>
</organism>
<feature type="region of interest" description="Disordered" evidence="2">
    <location>
        <begin position="1"/>
        <end position="32"/>
    </location>
</feature>
<evidence type="ECO:0000313" key="4">
    <source>
        <dbReference type="Proteomes" id="UP000622405"/>
    </source>
</evidence>
<keyword evidence="4" id="KW-1185">Reference proteome</keyword>